<dbReference type="Gene3D" id="2.30.29.30">
    <property type="entry name" value="Pleckstrin-homology domain (PH domain)/Phosphotyrosine-binding domain (PTB)"/>
    <property type="match status" value="1"/>
</dbReference>
<evidence type="ECO:0000313" key="4">
    <source>
        <dbReference type="Proteomes" id="UP001218188"/>
    </source>
</evidence>
<evidence type="ECO:0000259" key="2">
    <source>
        <dbReference type="SMART" id="SM00233"/>
    </source>
</evidence>
<feature type="compositionally biased region" description="Polar residues" evidence="1">
    <location>
        <begin position="416"/>
        <end position="440"/>
    </location>
</feature>
<feature type="compositionally biased region" description="Basic and acidic residues" evidence="1">
    <location>
        <begin position="452"/>
        <end position="464"/>
    </location>
</feature>
<protein>
    <recommendedName>
        <fullName evidence="2">PH domain-containing protein</fullName>
    </recommendedName>
</protein>
<proteinExistence type="predicted"/>
<dbReference type="InterPro" id="IPR011993">
    <property type="entry name" value="PH-like_dom_sf"/>
</dbReference>
<dbReference type="AlphaFoldDB" id="A0AAD6SPX3"/>
<dbReference type="Proteomes" id="UP001218188">
    <property type="component" value="Unassembled WGS sequence"/>
</dbReference>
<keyword evidence="4" id="KW-1185">Reference proteome</keyword>
<dbReference type="SMART" id="SM00233">
    <property type="entry name" value="PH"/>
    <property type="match status" value="1"/>
</dbReference>
<dbReference type="InterPro" id="IPR001849">
    <property type="entry name" value="PH_domain"/>
</dbReference>
<name>A0AAD6SPX3_9AGAR</name>
<gene>
    <name evidence="3" type="ORF">C8F04DRAFT_732160</name>
</gene>
<dbReference type="EMBL" id="JARJCM010000091">
    <property type="protein sequence ID" value="KAJ7030393.1"/>
    <property type="molecule type" value="Genomic_DNA"/>
</dbReference>
<accession>A0AAD6SPX3</accession>
<dbReference type="InterPro" id="IPR058155">
    <property type="entry name" value="Skg3/CAF120-like_PH"/>
</dbReference>
<comment type="caution">
    <text evidence="3">The sequence shown here is derived from an EMBL/GenBank/DDBJ whole genome shotgun (WGS) entry which is preliminary data.</text>
</comment>
<feature type="domain" description="PH" evidence="2">
    <location>
        <begin position="29"/>
        <end position="153"/>
    </location>
</feature>
<reference evidence="3" key="1">
    <citation type="submission" date="2023-03" db="EMBL/GenBank/DDBJ databases">
        <title>Massive genome expansion in bonnet fungi (Mycena s.s.) driven by repeated elements and novel gene families across ecological guilds.</title>
        <authorList>
            <consortium name="Lawrence Berkeley National Laboratory"/>
            <person name="Harder C.B."/>
            <person name="Miyauchi S."/>
            <person name="Viragh M."/>
            <person name="Kuo A."/>
            <person name="Thoen E."/>
            <person name="Andreopoulos B."/>
            <person name="Lu D."/>
            <person name="Skrede I."/>
            <person name="Drula E."/>
            <person name="Henrissat B."/>
            <person name="Morin E."/>
            <person name="Kohler A."/>
            <person name="Barry K."/>
            <person name="LaButti K."/>
            <person name="Morin E."/>
            <person name="Salamov A."/>
            <person name="Lipzen A."/>
            <person name="Mereny Z."/>
            <person name="Hegedus B."/>
            <person name="Baldrian P."/>
            <person name="Stursova M."/>
            <person name="Weitz H."/>
            <person name="Taylor A."/>
            <person name="Grigoriev I.V."/>
            <person name="Nagy L.G."/>
            <person name="Martin F."/>
            <person name="Kauserud H."/>
        </authorList>
    </citation>
    <scope>NUCLEOTIDE SEQUENCE</scope>
    <source>
        <strain evidence="3">CBHHK200</strain>
    </source>
</reference>
<dbReference type="SUPFAM" id="SSF50729">
    <property type="entry name" value="PH domain-like"/>
    <property type="match status" value="1"/>
</dbReference>
<dbReference type="Pfam" id="PF25381">
    <property type="entry name" value="PH_26"/>
    <property type="match status" value="1"/>
</dbReference>
<feature type="region of interest" description="Disordered" evidence="1">
    <location>
        <begin position="395"/>
        <end position="474"/>
    </location>
</feature>
<organism evidence="3 4">
    <name type="scientific">Mycena alexandri</name>
    <dbReference type="NCBI Taxonomy" id="1745969"/>
    <lineage>
        <taxon>Eukaryota</taxon>
        <taxon>Fungi</taxon>
        <taxon>Dikarya</taxon>
        <taxon>Basidiomycota</taxon>
        <taxon>Agaricomycotina</taxon>
        <taxon>Agaricomycetes</taxon>
        <taxon>Agaricomycetidae</taxon>
        <taxon>Agaricales</taxon>
        <taxon>Marasmiineae</taxon>
        <taxon>Mycenaceae</taxon>
        <taxon>Mycena</taxon>
    </lineage>
</organism>
<evidence type="ECO:0000256" key="1">
    <source>
        <dbReference type="SAM" id="MobiDB-lite"/>
    </source>
</evidence>
<evidence type="ECO:0000313" key="3">
    <source>
        <dbReference type="EMBL" id="KAJ7030393.1"/>
    </source>
</evidence>
<sequence length="474" mass="52745">MKSEPELLLSSPSRIRSVVQLTAAHHGKIYFSGPLVYCVLRQPNGQKPTKDGVWTEVWALLQGNDLCIWDMKQTQEASQQGKEAPPVYINTADALIHTLRSVTVPETLESPVKRYPNVVTLNTAGSNLLLFSCPSPAALLSWVTAFRLSTWEKSRLEEIYTAHLLRSSLAHDHPSTLQDGRKEGWVHIRIAGQTGWRKVWMAIAAAADTSPRNKKRMSSRFRSKDSGGSLPSKPIIAIFAGPKPKDRKKPLLTFHDITQAFAVYPERPDLISRSTLIKLEGLIGDEETAGDMKGREGWLWIMPECEGGVGLTKEMLMWIVALHDAFQLYGRPQSWSWDPSDPTSLMFAYPVDPHLDLLFLQREQAETLDIGDNHVSSIRARLSNLLLEQTSNVFTDAKTGQPQPKQPPPPPAYGTTRDSTLLVSLHDTQGTAQRSVSEGSHSGWPPSYLTVDEDRGDAPERASQRVETFATPML</sequence>